<feature type="transmembrane region" description="Helical" evidence="1">
    <location>
        <begin position="44"/>
        <end position="64"/>
    </location>
</feature>
<dbReference type="PANTHER" id="PTHR36840">
    <property type="entry name" value="BLL5714 PROTEIN"/>
    <property type="match status" value="1"/>
</dbReference>
<dbReference type="EMBL" id="SPPD01000002">
    <property type="protein sequence ID" value="TFU98618.1"/>
    <property type="molecule type" value="Genomic_DNA"/>
</dbReference>
<dbReference type="InterPro" id="IPR010640">
    <property type="entry name" value="Low_temperature_requirement_A"/>
</dbReference>
<reference evidence="2 3" key="1">
    <citation type="submission" date="2019-03" db="EMBL/GenBank/DDBJ databases">
        <title>Diversity of the mouse oral microbiome.</title>
        <authorList>
            <person name="Joseph S."/>
            <person name="Aduse-Opoku J."/>
            <person name="Curtis M."/>
            <person name="Wade W."/>
            <person name="Hashim A."/>
        </authorList>
    </citation>
    <scope>NUCLEOTIDE SEQUENCE [LARGE SCALE GENOMIC DNA]</scope>
    <source>
        <strain evidence="2 3">WM131</strain>
    </source>
</reference>
<proteinExistence type="predicted"/>
<evidence type="ECO:0000256" key="1">
    <source>
        <dbReference type="SAM" id="Phobius"/>
    </source>
</evidence>
<keyword evidence="1" id="KW-0472">Membrane</keyword>
<gene>
    <name evidence="2" type="ORF">E4T82_02315</name>
</gene>
<feature type="transmembrane region" description="Helical" evidence="1">
    <location>
        <begin position="133"/>
        <end position="156"/>
    </location>
</feature>
<feature type="transmembrane region" description="Helical" evidence="1">
    <location>
        <begin position="202"/>
        <end position="221"/>
    </location>
</feature>
<keyword evidence="1" id="KW-0812">Transmembrane</keyword>
<sequence length="383" mass="43430">MSLIRHKKVELTELFYDLVYVYVISQMTHLLSNVHHGMFIHETIVVFSIALIIFINSWMIQMVFTNRFGKNSPTNTYFMLLQMICLLVAASLLSSDLQTMIVPFFSSMAVLTFLLLAQYGVEYRTTKNQADQYFIKQFFSILGVRIVSLLSCLFLPYPFSLAIAILGIIVTWLMPSLLLNPEKTEALKGLTPIHFSHLIERLSLLVIITFGEMIIGIAPYFSIEAFSFSSLFPFLIVANLFLFYITEIDCLIDVNKTNVSGNGAIYYHYFIFFGLSFITAAFTLLQEHQLSKNVIVGLLYGGIFLFLLGILLHAPYNKAGYSWTRTFYLAELALPTIGLLMSLIVTKDSPMLTLVAFLVTVGMTALMLHHQSSHMLVAEQEDF</sequence>
<name>A0A4Y9JEI9_9STRE</name>
<feature type="transmembrane region" description="Helical" evidence="1">
    <location>
        <begin position="326"/>
        <end position="345"/>
    </location>
</feature>
<protein>
    <submittedName>
        <fullName evidence="2">Low temperature requirement protein A</fullName>
    </submittedName>
</protein>
<dbReference type="Proteomes" id="UP000297253">
    <property type="component" value="Unassembled WGS sequence"/>
</dbReference>
<feature type="transmembrane region" description="Helical" evidence="1">
    <location>
        <begin position="227"/>
        <end position="245"/>
    </location>
</feature>
<feature type="transmembrane region" description="Helical" evidence="1">
    <location>
        <begin position="100"/>
        <end position="121"/>
    </location>
</feature>
<dbReference type="AlphaFoldDB" id="A0A4Y9JEI9"/>
<dbReference type="Pfam" id="PF06772">
    <property type="entry name" value="LtrA"/>
    <property type="match status" value="1"/>
</dbReference>
<accession>A0A4Y9JEI9</accession>
<feature type="transmembrane region" description="Helical" evidence="1">
    <location>
        <begin position="76"/>
        <end position="94"/>
    </location>
</feature>
<keyword evidence="1" id="KW-1133">Transmembrane helix</keyword>
<organism evidence="2 3">
    <name type="scientific">Streptococcus cuniculi</name>
    <dbReference type="NCBI Taxonomy" id="1432788"/>
    <lineage>
        <taxon>Bacteria</taxon>
        <taxon>Bacillati</taxon>
        <taxon>Bacillota</taxon>
        <taxon>Bacilli</taxon>
        <taxon>Lactobacillales</taxon>
        <taxon>Streptococcaceae</taxon>
        <taxon>Streptococcus</taxon>
    </lineage>
</organism>
<evidence type="ECO:0000313" key="2">
    <source>
        <dbReference type="EMBL" id="TFU98618.1"/>
    </source>
</evidence>
<feature type="transmembrane region" description="Helical" evidence="1">
    <location>
        <begin position="266"/>
        <end position="285"/>
    </location>
</feature>
<evidence type="ECO:0000313" key="3">
    <source>
        <dbReference type="Proteomes" id="UP000297253"/>
    </source>
</evidence>
<comment type="caution">
    <text evidence="2">The sequence shown here is derived from an EMBL/GenBank/DDBJ whole genome shotgun (WGS) entry which is preliminary data.</text>
</comment>
<feature type="transmembrane region" description="Helical" evidence="1">
    <location>
        <begin position="351"/>
        <end position="368"/>
    </location>
</feature>
<dbReference type="PANTHER" id="PTHR36840:SF1">
    <property type="entry name" value="BLL5714 PROTEIN"/>
    <property type="match status" value="1"/>
</dbReference>
<dbReference type="RefSeq" id="WP_135181286.1">
    <property type="nucleotide sequence ID" value="NZ_JADGKZ010000002.1"/>
</dbReference>
<dbReference type="OrthoDB" id="9798526at2"/>
<feature type="transmembrane region" description="Helical" evidence="1">
    <location>
        <begin position="297"/>
        <end position="314"/>
    </location>
</feature>
<dbReference type="STRING" id="1432788.BU202_02230"/>